<dbReference type="PANTHER" id="PTHR35399:SF2">
    <property type="entry name" value="DUF839 DOMAIN-CONTAINING PROTEIN"/>
    <property type="match status" value="1"/>
</dbReference>
<reference evidence="2 3" key="1">
    <citation type="submission" date="2018-10" db="EMBL/GenBank/DDBJ databases">
        <title>Isolation of pseudouridimycin from Streptomyces albus DSM 40763.</title>
        <authorList>
            <person name="Rosenqvist P."/>
            <person name="Metsae-Ketelae M."/>
            <person name="Virta P."/>
        </authorList>
    </citation>
    <scope>NUCLEOTIDE SEQUENCE [LARGE SCALE GENOMIC DNA]</scope>
    <source>
        <strain evidence="2 3">DSM 40763</strain>
    </source>
</reference>
<dbReference type="PANTHER" id="PTHR35399">
    <property type="entry name" value="SLR8030 PROTEIN"/>
    <property type="match status" value="1"/>
</dbReference>
<feature type="region of interest" description="Disordered" evidence="1">
    <location>
        <begin position="74"/>
        <end position="111"/>
    </location>
</feature>
<dbReference type="Proteomes" id="UP000298111">
    <property type="component" value="Unassembled WGS sequence"/>
</dbReference>
<proteinExistence type="predicted"/>
<dbReference type="PROSITE" id="PS51318">
    <property type="entry name" value="TAT"/>
    <property type="match status" value="1"/>
</dbReference>
<gene>
    <name evidence="2" type="ORF">D8771_19310</name>
</gene>
<name>A0A8H1LBK6_9ACTN</name>
<evidence type="ECO:0000313" key="2">
    <source>
        <dbReference type="EMBL" id="TGG81560.1"/>
    </source>
</evidence>
<dbReference type="SUPFAM" id="SSF101898">
    <property type="entry name" value="NHL repeat"/>
    <property type="match status" value="1"/>
</dbReference>
<comment type="caution">
    <text evidence="2">The sequence shown here is derived from an EMBL/GenBank/DDBJ whole genome shotgun (WGS) entry which is preliminary data.</text>
</comment>
<dbReference type="InterPro" id="IPR006311">
    <property type="entry name" value="TAT_signal"/>
</dbReference>
<dbReference type="EMBL" id="RCIY01000065">
    <property type="protein sequence ID" value="TGG81560.1"/>
    <property type="molecule type" value="Genomic_DNA"/>
</dbReference>
<accession>A0A8H1LBK6</accession>
<dbReference type="RefSeq" id="WP_135567226.1">
    <property type="nucleotide sequence ID" value="NZ_CP103060.1"/>
</dbReference>
<protein>
    <submittedName>
        <fullName evidence="2">PhoX family protein</fullName>
    </submittedName>
</protein>
<dbReference type="Pfam" id="PF05787">
    <property type="entry name" value="PhoX"/>
    <property type="match status" value="1"/>
</dbReference>
<dbReference type="AlphaFoldDB" id="A0A8H1LBK6"/>
<evidence type="ECO:0000256" key="1">
    <source>
        <dbReference type="SAM" id="MobiDB-lite"/>
    </source>
</evidence>
<dbReference type="InterPro" id="IPR008557">
    <property type="entry name" value="PhoX"/>
</dbReference>
<sequence length="707" mass="76140">MRKPLPLLTTHPGGRSAMTCRYRCGDACFHEVPNTSGNEYAGEVIARALARRSVLRAGAVVGAAAAGAALASGPGAAPAAAAGRGGGHGKPDGPGKPGKHGKPAKGLRFTPVAPNTADKVTVPEGYGQNVVIRWGEPILRGAPDFDPERQSAKAQAGQFGYNNDFLTLLPIRPGHHGRGGHREHGADQLLVANHEYTNEELMFAGYDPENPTREQAEIAWAAHGLSVVAVSGERRTGALRAVPRHPLNRRITATTPFEVTGPAAGSALLRTSADPRGRRVLGTLNNCSGGTTPWGTVLSGEENFNQYFANAEKVTDPERAATLKRYGIGGGATQRRWERFDSRFDLTKEPNEVHRFGWVIEIDPYDPDSTPRKHTALGRFKHEAAQPRLTRDGRAVVYMGDDERFDYFYKFVSAKRMRRGTGAADRRHNMSLLDEGTLYVAKLTGDSPAGAIDGTGTLPEDGEFDGTGRWIPLASGDRSFVEGMSAEEVYVFTRLAADKAGATKMDRPEDIEPSPRTGRVYVALTNNTDRGKPGKAGPDEANPRRNNKHGQVLEFAERGDDPSSLRFDWRLFLVCGDPEDPGTYFGGFPKEQVSPISCPDNVTFDSYGNLWLSTDGNALGTHDGLFGVATAGPRRGEVRQFLTVPTGAETCGPLVQDRRVLVAVQHPGEVDGASVERPASSWPDGPGRYVRPSVVAVWPKDGSDIGR</sequence>
<feature type="region of interest" description="Disordered" evidence="1">
    <location>
        <begin position="526"/>
        <end position="549"/>
    </location>
</feature>
<dbReference type="GeneID" id="75182486"/>
<feature type="compositionally biased region" description="Basic and acidic residues" evidence="1">
    <location>
        <begin position="529"/>
        <end position="543"/>
    </location>
</feature>
<evidence type="ECO:0000313" key="3">
    <source>
        <dbReference type="Proteomes" id="UP000298111"/>
    </source>
</evidence>
<organism evidence="2 3">
    <name type="scientific">Streptomyces albus</name>
    <dbReference type="NCBI Taxonomy" id="1888"/>
    <lineage>
        <taxon>Bacteria</taxon>
        <taxon>Bacillati</taxon>
        <taxon>Actinomycetota</taxon>
        <taxon>Actinomycetes</taxon>
        <taxon>Kitasatosporales</taxon>
        <taxon>Streptomycetaceae</taxon>
        <taxon>Streptomyces</taxon>
    </lineage>
</organism>